<reference evidence="1 2" key="1">
    <citation type="journal article" date="2014" name="Proc. Natl. Acad. Sci. U.S.A.">
        <title>Trajectory and genomic determinants of fungal-pathogen speciation and host adaptation.</title>
        <authorList>
            <person name="Hu X."/>
            <person name="Xiao G."/>
            <person name="Zheng P."/>
            <person name="Shang Y."/>
            <person name="Su Y."/>
            <person name="Zhang X."/>
            <person name="Liu X."/>
            <person name="Zhan S."/>
            <person name="St Leger R.J."/>
            <person name="Wang C."/>
        </authorList>
    </citation>
    <scope>NUCLEOTIDE SEQUENCE [LARGE SCALE GENOMIC DNA]</scope>
    <source>
        <strain evidence="1 2">ARSEF 549</strain>
    </source>
</reference>
<keyword evidence="2" id="KW-1185">Reference proteome</keyword>
<dbReference type="AlphaFoldDB" id="A0A0B4F3K7"/>
<evidence type="ECO:0000313" key="1">
    <source>
        <dbReference type="EMBL" id="KID65033.1"/>
    </source>
</evidence>
<evidence type="ECO:0000313" key="2">
    <source>
        <dbReference type="Proteomes" id="UP000031186"/>
    </source>
</evidence>
<dbReference type="Proteomes" id="UP000031186">
    <property type="component" value="Unassembled WGS sequence"/>
</dbReference>
<feature type="non-terminal residue" evidence="1">
    <location>
        <position position="1"/>
    </location>
</feature>
<sequence length="263" mass="29235">MASLIDDFVPSMKYNSLPLISQVAEAPEIYARDLQDLRGLLQKHNVPRGVSIRLIHKHFDTADSEVMVFDRVTIPGLGVAQIMKPMVPTENNKLRGIHFFVGENASLQAYEYSNYRVPDMSNYGSFLDEFCTIISERRLQRTFGLKLQCDDDAGRTGWTEYELGAKRGTIMFPDGMPMPDGEDDYSVTTEWNAVTNELPRTCKHSTACSHGRSTCKHCKHCNRHPSPGDAGDVGEGILCLGGRKILPGSQMHAIVKQIVAAFG</sequence>
<dbReference type="VEuPathDB" id="FungiDB:MAN_06044"/>
<proteinExistence type="predicted"/>
<organism evidence="1 2">
    <name type="scientific">Metarhizium anisopliae (strain ARSEF 549)</name>
    <dbReference type="NCBI Taxonomy" id="3151832"/>
    <lineage>
        <taxon>Eukaryota</taxon>
        <taxon>Fungi</taxon>
        <taxon>Dikarya</taxon>
        <taxon>Ascomycota</taxon>
        <taxon>Pezizomycotina</taxon>
        <taxon>Sordariomycetes</taxon>
        <taxon>Hypocreomycetidae</taxon>
        <taxon>Hypocreales</taxon>
        <taxon>Clavicipitaceae</taxon>
        <taxon>Metarhizium</taxon>
    </lineage>
</organism>
<gene>
    <name evidence="1" type="ORF">MAN_06044</name>
</gene>
<dbReference type="HOGENOM" id="CLU_080779_1_0_1"/>
<protein>
    <submittedName>
        <fullName evidence="1">Uncharacterized protein</fullName>
    </submittedName>
</protein>
<name>A0A0B4F3K7_METAF</name>
<comment type="caution">
    <text evidence="1">The sequence shown here is derived from an EMBL/GenBank/DDBJ whole genome shotgun (WGS) entry which is preliminary data.</text>
</comment>
<dbReference type="EMBL" id="AZNF01000007">
    <property type="protein sequence ID" value="KID65033.1"/>
    <property type="molecule type" value="Genomic_DNA"/>
</dbReference>
<dbReference type="OrthoDB" id="2322999at2759"/>
<accession>A0A0B4F3K7</accession>